<feature type="transmembrane region" description="Helical" evidence="6">
    <location>
        <begin position="167"/>
        <end position="184"/>
    </location>
</feature>
<dbReference type="RefSeq" id="WP_117455534.1">
    <property type="nucleotide sequence ID" value="NZ_JAKVPQ010000004.1"/>
</dbReference>
<keyword evidence="8" id="KW-1185">Reference proteome</keyword>
<dbReference type="PANTHER" id="PTHR12608:SF1">
    <property type="entry name" value="TRANSMEMBRANE PROTEIN 165"/>
    <property type="match status" value="1"/>
</dbReference>
<feature type="transmembrane region" description="Helical" evidence="6">
    <location>
        <begin position="93"/>
        <end position="111"/>
    </location>
</feature>
<feature type="transmembrane region" description="Helical" evidence="6">
    <location>
        <begin position="131"/>
        <end position="155"/>
    </location>
</feature>
<protein>
    <recommendedName>
        <fullName evidence="6">GDT1 family protein</fullName>
    </recommendedName>
</protein>
<organism evidence="7 8">
    <name type="scientific">Amedibacillus hominis</name>
    <dbReference type="NCBI Taxonomy" id="2897776"/>
    <lineage>
        <taxon>Bacteria</taxon>
        <taxon>Bacillati</taxon>
        <taxon>Bacillota</taxon>
        <taxon>Erysipelotrichia</taxon>
        <taxon>Erysipelotrichales</taxon>
        <taxon>Erysipelotrichaceae</taxon>
        <taxon>Amedibacillus</taxon>
    </lineage>
</organism>
<feature type="transmembrane region" description="Helical" evidence="6">
    <location>
        <begin position="62"/>
        <end position="81"/>
    </location>
</feature>
<feature type="transmembrane region" description="Helical" evidence="6">
    <location>
        <begin position="190"/>
        <end position="208"/>
    </location>
</feature>
<feature type="transmembrane region" description="Helical" evidence="6">
    <location>
        <begin position="33"/>
        <end position="56"/>
    </location>
</feature>
<evidence type="ECO:0000256" key="3">
    <source>
        <dbReference type="ARBA" id="ARBA00022692"/>
    </source>
</evidence>
<evidence type="ECO:0000256" key="1">
    <source>
        <dbReference type="ARBA" id="ARBA00004141"/>
    </source>
</evidence>
<evidence type="ECO:0000313" key="7">
    <source>
        <dbReference type="EMBL" id="MCH4284974.1"/>
    </source>
</evidence>
<sequence length="214" mass="23418">MLFHTFILVFLAEMADKTQLMMMALCNRYKTRNVVIGMGLGICMISALSVCAGDLIGDYIPIKVVKMAAAMMFLGFGLWNLRDGKEEEGKDISVRFPVLSIAFTFMLAELGDKTQLATVALAADHMDAHMAVFLGGAFGLFLANLIGIFAGKLIFSHVSQNTVKVGSSYFFLLFGSITLFEAVTVSLPVIVIYSIFLITIAYLIYVHARKTSLS</sequence>
<dbReference type="Proteomes" id="UP001202402">
    <property type="component" value="Unassembled WGS sequence"/>
</dbReference>
<keyword evidence="3 6" id="KW-0812">Transmembrane</keyword>
<evidence type="ECO:0000256" key="6">
    <source>
        <dbReference type="RuleBase" id="RU365102"/>
    </source>
</evidence>
<dbReference type="Pfam" id="PF01169">
    <property type="entry name" value="GDT1"/>
    <property type="match status" value="2"/>
</dbReference>
<accession>A0ABS9R5Q5</accession>
<evidence type="ECO:0000256" key="4">
    <source>
        <dbReference type="ARBA" id="ARBA00022989"/>
    </source>
</evidence>
<evidence type="ECO:0000256" key="5">
    <source>
        <dbReference type="ARBA" id="ARBA00023136"/>
    </source>
</evidence>
<keyword evidence="4 6" id="KW-1133">Transmembrane helix</keyword>
<comment type="similarity">
    <text evidence="2 6">Belongs to the GDT1 family.</text>
</comment>
<name>A0ABS9R5Q5_9FIRM</name>
<comment type="subcellular location">
    <subcellularLocation>
        <location evidence="1 6">Membrane</location>
        <topology evidence="1 6">Multi-pass membrane protein</topology>
    </subcellularLocation>
</comment>
<dbReference type="PANTHER" id="PTHR12608">
    <property type="entry name" value="TRANSMEMBRANE PROTEIN HTP-1 RELATED"/>
    <property type="match status" value="1"/>
</dbReference>
<comment type="caution">
    <text evidence="7">The sequence shown here is derived from an EMBL/GenBank/DDBJ whole genome shotgun (WGS) entry which is preliminary data.</text>
</comment>
<dbReference type="InterPro" id="IPR001727">
    <property type="entry name" value="GDT1-like"/>
</dbReference>
<dbReference type="EMBL" id="JAKVPQ010000004">
    <property type="protein sequence ID" value="MCH4284974.1"/>
    <property type="molecule type" value="Genomic_DNA"/>
</dbReference>
<evidence type="ECO:0000256" key="2">
    <source>
        <dbReference type="ARBA" id="ARBA00009190"/>
    </source>
</evidence>
<evidence type="ECO:0000313" key="8">
    <source>
        <dbReference type="Proteomes" id="UP001202402"/>
    </source>
</evidence>
<proteinExistence type="inferred from homology"/>
<gene>
    <name evidence="7" type="ORF">LQE99_07500</name>
</gene>
<reference evidence="7 8" key="1">
    <citation type="submission" date="2022-02" db="EMBL/GenBank/DDBJ databases">
        <title>Genome of Erysipelotrichaceae sp. nov. NSJ-176 isolated from human feces.</title>
        <authorList>
            <person name="Abdugheni R."/>
        </authorList>
    </citation>
    <scope>NUCLEOTIDE SEQUENCE [LARGE SCALE GENOMIC DNA]</scope>
    <source>
        <strain evidence="7 8">NSJ-176</strain>
    </source>
</reference>
<keyword evidence="5 6" id="KW-0472">Membrane</keyword>